<dbReference type="Gene3D" id="1.20.5.340">
    <property type="match status" value="1"/>
</dbReference>
<proteinExistence type="predicted"/>
<organism evidence="2">
    <name type="scientific">Arion vulgaris</name>
    <dbReference type="NCBI Taxonomy" id="1028688"/>
    <lineage>
        <taxon>Eukaryota</taxon>
        <taxon>Metazoa</taxon>
        <taxon>Spiralia</taxon>
        <taxon>Lophotrochozoa</taxon>
        <taxon>Mollusca</taxon>
        <taxon>Gastropoda</taxon>
        <taxon>Heterobranchia</taxon>
        <taxon>Euthyneura</taxon>
        <taxon>Panpulmonata</taxon>
        <taxon>Eupulmonata</taxon>
        <taxon>Stylommatophora</taxon>
        <taxon>Helicina</taxon>
        <taxon>Arionoidea</taxon>
        <taxon>Arionidae</taxon>
        <taxon>Arion</taxon>
    </lineage>
</organism>
<reference evidence="2" key="1">
    <citation type="submission" date="2014-12" db="EMBL/GenBank/DDBJ databases">
        <title>Insight into the proteome of Arion vulgaris.</title>
        <authorList>
            <person name="Aradska J."/>
            <person name="Bulat T."/>
            <person name="Smidak R."/>
            <person name="Sarate P."/>
            <person name="Gangsoo J."/>
            <person name="Sialana F."/>
            <person name="Bilban M."/>
            <person name="Lubec G."/>
        </authorList>
    </citation>
    <scope>NUCLEOTIDE SEQUENCE</scope>
    <source>
        <tissue evidence="2">Skin</tissue>
    </source>
</reference>
<gene>
    <name evidence="2" type="primary">ORF26090</name>
</gene>
<evidence type="ECO:0000256" key="1">
    <source>
        <dbReference type="SAM" id="Coils"/>
    </source>
</evidence>
<feature type="non-terminal residue" evidence="2">
    <location>
        <position position="1"/>
    </location>
</feature>
<keyword evidence="1" id="KW-0175">Coiled coil</keyword>
<dbReference type="EMBL" id="HACG01008939">
    <property type="protein sequence ID" value="CEK55804.1"/>
    <property type="molecule type" value="Transcribed_RNA"/>
</dbReference>
<dbReference type="AlphaFoldDB" id="A0A0B6YI21"/>
<feature type="coiled-coil region" evidence="1">
    <location>
        <begin position="33"/>
        <end position="110"/>
    </location>
</feature>
<feature type="non-terminal residue" evidence="2">
    <location>
        <position position="137"/>
    </location>
</feature>
<evidence type="ECO:0000313" key="2">
    <source>
        <dbReference type="EMBL" id="CEK55804.1"/>
    </source>
</evidence>
<name>A0A0B6YI21_9EUPU</name>
<protein>
    <submittedName>
        <fullName evidence="2">Uncharacterized protein</fullName>
    </submittedName>
</protein>
<accession>A0A0B6YI21</accession>
<sequence length="137" mass="15936">EVYEQRLERIQRKVDEDDEWVASLLYYQKQARVEEQDAEITDLKTQIETMKDEIADLKNEERDAEIADLKTQIKNLKVDISKNKEKDTEIADLKTQIENLKAEVSDSKNKNTDDSLDIGNSVLIETLTHKLQEAQDL</sequence>